<dbReference type="GeneID" id="111432088"/>
<dbReference type="KEGG" id="cmos:111432088"/>
<dbReference type="PANTHER" id="PTHR33527:SF45">
    <property type="entry name" value="RRM DOMAIN-CONTAINING PROTEIN"/>
    <property type="match status" value="1"/>
</dbReference>
<proteinExistence type="predicted"/>
<protein>
    <submittedName>
        <fullName evidence="3">Uncharacterized protein LOC111432088</fullName>
    </submittedName>
</protein>
<keyword evidence="2" id="KW-1185">Reference proteome</keyword>
<dbReference type="PANTHER" id="PTHR33527">
    <property type="entry name" value="OS07G0274300 PROTEIN"/>
    <property type="match status" value="1"/>
</dbReference>
<dbReference type="RefSeq" id="XP_022924654.1">
    <property type="nucleotide sequence ID" value="XM_023068886.1"/>
</dbReference>
<evidence type="ECO:0000313" key="2">
    <source>
        <dbReference type="Proteomes" id="UP000504609"/>
    </source>
</evidence>
<reference evidence="3" key="1">
    <citation type="submission" date="2025-08" db="UniProtKB">
        <authorList>
            <consortium name="RefSeq"/>
        </authorList>
    </citation>
    <scope>IDENTIFICATION</scope>
    <source>
        <tissue evidence="3">Young leaves</tissue>
    </source>
</reference>
<accession>A0A6J1E9T6</accession>
<name>A0A6J1E9T6_CUCMO</name>
<feature type="region of interest" description="Disordered" evidence="1">
    <location>
        <begin position="1"/>
        <end position="29"/>
    </location>
</feature>
<dbReference type="Proteomes" id="UP000504609">
    <property type="component" value="Unplaced"/>
</dbReference>
<gene>
    <name evidence="3" type="primary">LOC111432088</name>
</gene>
<evidence type="ECO:0000256" key="1">
    <source>
        <dbReference type="SAM" id="MobiDB-lite"/>
    </source>
</evidence>
<organism evidence="2 3">
    <name type="scientific">Cucurbita moschata</name>
    <name type="common">Winter crookneck squash</name>
    <name type="synonym">Cucurbita pepo var. moschata</name>
    <dbReference type="NCBI Taxonomy" id="3662"/>
    <lineage>
        <taxon>Eukaryota</taxon>
        <taxon>Viridiplantae</taxon>
        <taxon>Streptophyta</taxon>
        <taxon>Embryophyta</taxon>
        <taxon>Tracheophyta</taxon>
        <taxon>Spermatophyta</taxon>
        <taxon>Magnoliopsida</taxon>
        <taxon>eudicotyledons</taxon>
        <taxon>Gunneridae</taxon>
        <taxon>Pentapetalae</taxon>
        <taxon>rosids</taxon>
        <taxon>fabids</taxon>
        <taxon>Cucurbitales</taxon>
        <taxon>Cucurbitaceae</taxon>
        <taxon>Cucurbiteae</taxon>
        <taxon>Cucurbita</taxon>
    </lineage>
</organism>
<dbReference type="AlphaFoldDB" id="A0A6J1E9T6"/>
<sequence length="131" mass="14945">MGDKEAVEEGTTNGGGDLNPNAKEWSPIHDSAPEEDRCLFLTFSNGYPLTEHQIVHFFTRKFGACIERVYVHYREGGKEPPLFGKVVFVASSIPAIILEGKDEAKFSIESRTMWCKRYEARKARYRLCRGR</sequence>
<evidence type="ECO:0000313" key="3">
    <source>
        <dbReference type="RefSeq" id="XP_022924654.1"/>
    </source>
</evidence>